<protein>
    <submittedName>
        <fullName evidence="1">Replication factor A protein 1</fullName>
    </submittedName>
</protein>
<evidence type="ECO:0000313" key="1">
    <source>
        <dbReference type="EMBL" id="KAJ1676810.1"/>
    </source>
</evidence>
<accession>A0ACC1HN40</accession>
<reference evidence="1" key="1">
    <citation type="submission" date="2022-06" db="EMBL/GenBank/DDBJ databases">
        <title>Phylogenomic reconstructions and comparative analyses of Kickxellomycotina fungi.</title>
        <authorList>
            <person name="Reynolds N.K."/>
            <person name="Stajich J.E."/>
            <person name="Barry K."/>
            <person name="Grigoriev I.V."/>
            <person name="Crous P."/>
            <person name="Smith M.E."/>
        </authorList>
    </citation>
    <scope>NUCLEOTIDE SEQUENCE</scope>
    <source>
        <strain evidence="1">RSA 2271</strain>
    </source>
</reference>
<keyword evidence="2" id="KW-1185">Reference proteome</keyword>
<proteinExistence type="predicted"/>
<name>A0ACC1HN40_9FUNG</name>
<comment type="caution">
    <text evidence="1">The sequence shown here is derived from an EMBL/GenBank/DDBJ whole genome shotgun (WGS) entry which is preliminary data.</text>
</comment>
<gene>
    <name evidence="1" type="primary">RFA1_3</name>
    <name evidence="1" type="ORF">EV182_007461</name>
</gene>
<organism evidence="1 2">
    <name type="scientific">Spiromyces aspiralis</name>
    <dbReference type="NCBI Taxonomy" id="68401"/>
    <lineage>
        <taxon>Eukaryota</taxon>
        <taxon>Fungi</taxon>
        <taxon>Fungi incertae sedis</taxon>
        <taxon>Zoopagomycota</taxon>
        <taxon>Kickxellomycotina</taxon>
        <taxon>Kickxellomycetes</taxon>
        <taxon>Kickxellales</taxon>
        <taxon>Kickxellaceae</taxon>
        <taxon>Spiromyces</taxon>
    </lineage>
</organism>
<evidence type="ECO:0000313" key="2">
    <source>
        <dbReference type="Proteomes" id="UP001145114"/>
    </source>
</evidence>
<feature type="non-terminal residue" evidence="1">
    <location>
        <position position="264"/>
    </location>
</feature>
<dbReference type="Proteomes" id="UP001145114">
    <property type="component" value="Unassembled WGS sequence"/>
</dbReference>
<sequence>MQSQQQRQQAAPGGGAYPPTGASFGSRFGNQDGGFAAQRQAGAAAGAASQPNVYPIKGLNPYQSKWTIRARVSEKSGIKTWRNARGEGTLFSVNLIDESGEIRGTAFRDQVDRLYPQFEVGKVYLISKGAIKMAKSQFSNVQNEYEIAFDYSTDVVPCQDTEAVPTARYSFISLDKLGQLEKNTIVDVLVVAQDVRELTSIVSRTTNNEIQKRDVQVVDESMYQVRLTLWGDDARSFEAYDRPVVAFKGVKVGDFGGRTLSLPG</sequence>
<dbReference type="EMBL" id="JAMZIH010003462">
    <property type="protein sequence ID" value="KAJ1676810.1"/>
    <property type="molecule type" value="Genomic_DNA"/>
</dbReference>